<reference evidence="3" key="2">
    <citation type="submission" date="2020-09" db="EMBL/GenBank/DDBJ databases">
        <authorList>
            <person name="Sun Q."/>
            <person name="Zhou Y."/>
        </authorList>
    </citation>
    <scope>NUCLEOTIDE SEQUENCE</scope>
    <source>
        <strain evidence="3">CGMCC 1.16548</strain>
    </source>
</reference>
<dbReference type="InterPro" id="IPR006016">
    <property type="entry name" value="UspA"/>
</dbReference>
<name>A0A8J3M2C3_9MICO</name>
<evidence type="ECO:0000313" key="4">
    <source>
        <dbReference type="Proteomes" id="UP000617531"/>
    </source>
</evidence>
<proteinExistence type="inferred from homology"/>
<dbReference type="AlphaFoldDB" id="A0A8J3M2C3"/>
<protein>
    <submittedName>
        <fullName evidence="3">Universal stress protein</fullName>
    </submittedName>
</protein>
<dbReference type="CDD" id="cd00293">
    <property type="entry name" value="USP-like"/>
    <property type="match status" value="1"/>
</dbReference>
<sequence length="271" mass="28761">MYRITVGVDDSPAASVAVEWVIDWHRARHAQITLVTAFDYLVEEVDEDVAVLERAAWRIREALPDAVVETAMADGSVPGVLERSSRVADLLVVGSHRTRHVRSVLTGRLPLRIAEHAACPVVVVPDDWQKRTGSVVVGLGDDDTSDAAIAFAAAEAADLGVELRILHAWSPPASTADVPLDPVVPVELRAEHGERLAEVARQARGRCPEVREHLHEGAAGGALVALAADAALAVVGTHRTGPIGELLVGSTAASLIRDSRTPVCVVPSNWA</sequence>
<dbReference type="InterPro" id="IPR006015">
    <property type="entry name" value="Universal_stress_UspA"/>
</dbReference>
<evidence type="ECO:0000259" key="2">
    <source>
        <dbReference type="Pfam" id="PF00582"/>
    </source>
</evidence>
<comment type="caution">
    <text evidence="3">The sequence shown here is derived from an EMBL/GenBank/DDBJ whole genome shotgun (WGS) entry which is preliminary data.</text>
</comment>
<dbReference type="RefSeq" id="WP_191284075.1">
    <property type="nucleotide sequence ID" value="NZ_BNAI01000008.1"/>
</dbReference>
<evidence type="ECO:0000256" key="1">
    <source>
        <dbReference type="ARBA" id="ARBA00008791"/>
    </source>
</evidence>
<organism evidence="3 4">
    <name type="scientific">Pseudolysinimonas yzui</name>
    <dbReference type="NCBI Taxonomy" id="2708254"/>
    <lineage>
        <taxon>Bacteria</taxon>
        <taxon>Bacillati</taxon>
        <taxon>Actinomycetota</taxon>
        <taxon>Actinomycetes</taxon>
        <taxon>Micrococcales</taxon>
        <taxon>Microbacteriaceae</taxon>
        <taxon>Pseudolysinimonas</taxon>
    </lineage>
</organism>
<evidence type="ECO:0000313" key="3">
    <source>
        <dbReference type="EMBL" id="GHF24606.1"/>
    </source>
</evidence>
<dbReference type="PANTHER" id="PTHR46268">
    <property type="entry name" value="STRESS RESPONSE PROTEIN NHAX"/>
    <property type="match status" value="1"/>
</dbReference>
<dbReference type="Gene3D" id="3.40.50.12370">
    <property type="match status" value="1"/>
</dbReference>
<dbReference type="Proteomes" id="UP000617531">
    <property type="component" value="Unassembled WGS sequence"/>
</dbReference>
<dbReference type="SUPFAM" id="SSF52402">
    <property type="entry name" value="Adenine nucleotide alpha hydrolases-like"/>
    <property type="match status" value="2"/>
</dbReference>
<dbReference type="PANTHER" id="PTHR46268:SF6">
    <property type="entry name" value="UNIVERSAL STRESS PROTEIN UP12"/>
    <property type="match status" value="1"/>
</dbReference>
<dbReference type="Pfam" id="PF00582">
    <property type="entry name" value="Usp"/>
    <property type="match status" value="2"/>
</dbReference>
<dbReference type="EMBL" id="BNAI01000008">
    <property type="protein sequence ID" value="GHF24606.1"/>
    <property type="molecule type" value="Genomic_DNA"/>
</dbReference>
<feature type="domain" description="UspA" evidence="2">
    <location>
        <begin position="135"/>
        <end position="267"/>
    </location>
</feature>
<feature type="domain" description="UspA" evidence="2">
    <location>
        <begin position="3"/>
        <end position="125"/>
    </location>
</feature>
<gene>
    <name evidence="3" type="ORF">GCM10011600_27140</name>
</gene>
<accession>A0A8J3M2C3</accession>
<comment type="similarity">
    <text evidence="1">Belongs to the universal stress protein A family.</text>
</comment>
<dbReference type="PRINTS" id="PR01438">
    <property type="entry name" value="UNVRSLSTRESS"/>
</dbReference>
<keyword evidence="4" id="KW-1185">Reference proteome</keyword>
<reference evidence="3" key="1">
    <citation type="journal article" date="2014" name="Int. J. Syst. Evol. Microbiol.">
        <title>Complete genome sequence of Corynebacterium casei LMG S-19264T (=DSM 44701T), isolated from a smear-ripened cheese.</title>
        <authorList>
            <consortium name="US DOE Joint Genome Institute (JGI-PGF)"/>
            <person name="Walter F."/>
            <person name="Albersmeier A."/>
            <person name="Kalinowski J."/>
            <person name="Ruckert C."/>
        </authorList>
    </citation>
    <scope>NUCLEOTIDE SEQUENCE</scope>
    <source>
        <strain evidence="3">CGMCC 1.16548</strain>
    </source>
</reference>